<evidence type="ECO:0000256" key="8">
    <source>
        <dbReference type="ARBA" id="ARBA00022777"/>
    </source>
</evidence>
<evidence type="ECO:0000256" key="12">
    <source>
        <dbReference type="SAM" id="Phobius"/>
    </source>
</evidence>
<comment type="subcellular location">
    <subcellularLocation>
        <location evidence="1">Cell membrane</location>
        <topology evidence="1">Multi-pass membrane protein</topology>
    </subcellularLocation>
</comment>
<evidence type="ECO:0000313" key="15">
    <source>
        <dbReference type="EMBL" id="SMC34796.1"/>
    </source>
</evidence>
<keyword evidence="5" id="KW-0808">Transferase</keyword>
<dbReference type="Pfam" id="PF00367">
    <property type="entry name" value="PTS_EIIB"/>
    <property type="match status" value="1"/>
</dbReference>
<dbReference type="InterPro" id="IPR013013">
    <property type="entry name" value="PTS_EIIC_1"/>
</dbReference>
<evidence type="ECO:0000313" key="16">
    <source>
        <dbReference type="Proteomes" id="UP000243884"/>
    </source>
</evidence>
<keyword evidence="3" id="KW-1003">Cell membrane</keyword>
<keyword evidence="8" id="KW-0418">Kinase</keyword>
<evidence type="ECO:0000259" key="13">
    <source>
        <dbReference type="PROSITE" id="PS51098"/>
    </source>
</evidence>
<feature type="domain" description="PTS EIIC type-1" evidence="14">
    <location>
        <begin position="4"/>
        <end position="425"/>
    </location>
</feature>
<protein>
    <submittedName>
        <fullName evidence="15">PTS system IIB component, Glc family /PTS system IIC component, Glc family</fullName>
    </submittedName>
</protein>
<dbReference type="PANTHER" id="PTHR30009:SF12">
    <property type="entry name" value="PHOSPHOTRANSFERASE IIC COMPONENT GLVC"/>
    <property type="match status" value="1"/>
</dbReference>
<dbReference type="OrthoDB" id="9764327at2"/>
<dbReference type="PROSITE" id="PS51103">
    <property type="entry name" value="PTS_EIIC_TYPE_1"/>
    <property type="match status" value="1"/>
</dbReference>
<keyword evidence="6" id="KW-0598">Phosphotransferase system</keyword>
<dbReference type="Pfam" id="PF02378">
    <property type="entry name" value="PTS_EIIC"/>
    <property type="match status" value="1"/>
</dbReference>
<feature type="active site" description="Phosphocysteine intermediate; for EIIB activity" evidence="11">
    <location>
        <position position="463"/>
    </location>
</feature>
<dbReference type="GO" id="GO:0016301">
    <property type="term" value="F:kinase activity"/>
    <property type="evidence" value="ECO:0007669"/>
    <property type="project" value="UniProtKB-KW"/>
</dbReference>
<feature type="transmembrane region" description="Helical" evidence="12">
    <location>
        <begin position="16"/>
        <end position="36"/>
    </location>
</feature>
<name>A0A1W1YF82_9LACT</name>
<evidence type="ECO:0000256" key="9">
    <source>
        <dbReference type="ARBA" id="ARBA00022989"/>
    </source>
</evidence>
<feature type="transmembrane region" description="Helical" evidence="12">
    <location>
        <begin position="364"/>
        <end position="385"/>
    </location>
</feature>
<dbReference type="RefSeq" id="WP_084098472.1">
    <property type="nucleotide sequence ID" value="NZ_FWXK01000002.1"/>
</dbReference>
<dbReference type="Proteomes" id="UP000243884">
    <property type="component" value="Unassembled WGS sequence"/>
</dbReference>
<dbReference type="SUPFAM" id="SSF55604">
    <property type="entry name" value="Glucose permease domain IIB"/>
    <property type="match status" value="1"/>
</dbReference>
<dbReference type="GO" id="GO:0005886">
    <property type="term" value="C:plasma membrane"/>
    <property type="evidence" value="ECO:0007669"/>
    <property type="project" value="UniProtKB-SubCell"/>
</dbReference>
<dbReference type="GO" id="GO:0009401">
    <property type="term" value="P:phosphoenolpyruvate-dependent sugar phosphotransferase system"/>
    <property type="evidence" value="ECO:0007669"/>
    <property type="project" value="UniProtKB-KW"/>
</dbReference>
<feature type="transmembrane region" description="Helical" evidence="12">
    <location>
        <begin position="311"/>
        <end position="327"/>
    </location>
</feature>
<dbReference type="InterPro" id="IPR018113">
    <property type="entry name" value="PTrfase_EIIB_Cys"/>
</dbReference>
<evidence type="ECO:0000256" key="2">
    <source>
        <dbReference type="ARBA" id="ARBA00022448"/>
    </source>
</evidence>
<feature type="transmembrane region" description="Helical" evidence="12">
    <location>
        <begin position="133"/>
        <end position="153"/>
    </location>
</feature>
<keyword evidence="10 12" id="KW-0472">Membrane</keyword>
<dbReference type="PROSITE" id="PS51098">
    <property type="entry name" value="PTS_EIIB_TYPE_1"/>
    <property type="match status" value="1"/>
</dbReference>
<proteinExistence type="predicted"/>
<dbReference type="InterPro" id="IPR003352">
    <property type="entry name" value="PTS_EIIC"/>
</dbReference>
<feature type="transmembrane region" description="Helical" evidence="12">
    <location>
        <begin position="91"/>
        <end position="113"/>
    </location>
</feature>
<evidence type="ECO:0000259" key="14">
    <source>
        <dbReference type="PROSITE" id="PS51103"/>
    </source>
</evidence>
<evidence type="ECO:0000256" key="1">
    <source>
        <dbReference type="ARBA" id="ARBA00004651"/>
    </source>
</evidence>
<dbReference type="InterPro" id="IPR050429">
    <property type="entry name" value="PTS_Glucose_EIICBA"/>
</dbReference>
<keyword evidence="4" id="KW-0762">Sugar transport</keyword>
<accession>A0A1W1YF82</accession>
<dbReference type="GO" id="GO:0008982">
    <property type="term" value="F:protein-N(PI)-phosphohistidine-sugar phosphotransferase activity"/>
    <property type="evidence" value="ECO:0007669"/>
    <property type="project" value="InterPro"/>
</dbReference>
<feature type="transmembrane region" description="Helical" evidence="12">
    <location>
        <begin position="279"/>
        <end position="299"/>
    </location>
</feature>
<dbReference type="CDD" id="cd00212">
    <property type="entry name" value="PTS_IIB_glc"/>
    <property type="match status" value="1"/>
</dbReference>
<evidence type="ECO:0000256" key="5">
    <source>
        <dbReference type="ARBA" id="ARBA00022679"/>
    </source>
</evidence>
<dbReference type="STRING" id="371602.SAMN04487984_0664"/>
<keyword evidence="9 12" id="KW-1133">Transmembrane helix</keyword>
<evidence type="ECO:0000256" key="6">
    <source>
        <dbReference type="ARBA" id="ARBA00022683"/>
    </source>
</evidence>
<reference evidence="16" key="1">
    <citation type="submission" date="2017-04" db="EMBL/GenBank/DDBJ databases">
        <authorList>
            <person name="Varghese N."/>
            <person name="Submissions S."/>
        </authorList>
    </citation>
    <scope>NUCLEOTIDE SEQUENCE [LARGE SCALE GENOMIC DNA]</scope>
    <source>
        <strain evidence="16">DSM 21500</strain>
    </source>
</reference>
<evidence type="ECO:0000256" key="7">
    <source>
        <dbReference type="ARBA" id="ARBA00022692"/>
    </source>
</evidence>
<dbReference type="InterPro" id="IPR001996">
    <property type="entry name" value="PTS_IIB_1"/>
</dbReference>
<dbReference type="NCBIfam" id="TIGR00826">
    <property type="entry name" value="EIIB_glc"/>
    <property type="match status" value="1"/>
</dbReference>
<dbReference type="EMBL" id="FWXK01000002">
    <property type="protein sequence ID" value="SMC34796.1"/>
    <property type="molecule type" value="Genomic_DNA"/>
</dbReference>
<evidence type="ECO:0000256" key="10">
    <source>
        <dbReference type="ARBA" id="ARBA00023136"/>
    </source>
</evidence>
<feature type="transmembrane region" description="Helical" evidence="12">
    <location>
        <begin position="333"/>
        <end position="357"/>
    </location>
</feature>
<feature type="transmembrane region" description="Helical" evidence="12">
    <location>
        <begin position="173"/>
        <end position="193"/>
    </location>
</feature>
<evidence type="ECO:0000256" key="11">
    <source>
        <dbReference type="PROSITE-ProRule" id="PRU00421"/>
    </source>
</evidence>
<organism evidence="15 16">
    <name type="scientific">Aerococcus suis</name>
    <dbReference type="NCBI Taxonomy" id="371602"/>
    <lineage>
        <taxon>Bacteria</taxon>
        <taxon>Bacillati</taxon>
        <taxon>Bacillota</taxon>
        <taxon>Bacilli</taxon>
        <taxon>Lactobacillales</taxon>
        <taxon>Aerococcaceae</taxon>
        <taxon>Aerococcus</taxon>
    </lineage>
</organism>
<gene>
    <name evidence="15" type="ORF">SAMN04487984_0664</name>
</gene>
<keyword evidence="7 12" id="KW-0812">Transmembrane</keyword>
<feature type="transmembrane region" description="Helical" evidence="12">
    <location>
        <begin position="67"/>
        <end position="85"/>
    </location>
</feature>
<dbReference type="InterPro" id="IPR036878">
    <property type="entry name" value="Glu_permease_IIB"/>
</dbReference>
<evidence type="ECO:0000256" key="4">
    <source>
        <dbReference type="ARBA" id="ARBA00022597"/>
    </source>
</evidence>
<dbReference type="PANTHER" id="PTHR30009">
    <property type="entry name" value="CYTOCHROME C-TYPE SYNTHESIS PROTEIN AND PTS TRANSMEMBRANE COMPONENT"/>
    <property type="match status" value="1"/>
</dbReference>
<feature type="transmembrane region" description="Helical" evidence="12">
    <location>
        <begin position="391"/>
        <end position="409"/>
    </location>
</feature>
<sequence length="521" mass="56311">MIKEKILESFQKLGKVLMAPVLILPISGILVGVGSAFSNPNLIKSVPFLGSTFFVYLFSLMKDAGNVVNNNIPVIFAISIAYGFAKSEKGTAALASFLGYMTLNTVMGSFLVLKGTIDPDNLLTGQRSILEVLTLDTGVFGGIIIGLLVSYLHNKYYKIELPSVISLFNGTRFIPAITIIASSFVGLIMAFVFPPIQNALGTMSEFIVSTGSLGSFVYGTSERLLLPFGLHHFIYLPFFFTSLGGVEEIGGQVVEGAVNIYNAILNTPGANFDISVSRFLMNGKVIFAMFGLPGAALAMYKTALPANKKKVASLMIAAVIPCALMGISEPLEYSFLFVAPILFGIHAILSGVAYLLTYIVSFNVVGSASFGGPFMSLIFNGIMGADKGSNWLWVIPLGALYFCLYYFIFKFAIIKWNLKTPGREVEDVVISGTVENTTDSKELLEAIIVAVGGKDNIEKVDACFTRLRITLKEPSKVESSTHFTEKLGANGVVNVPSGIQIIYGNKAAVYKTEMRELLEME</sequence>
<dbReference type="GO" id="GO:0090563">
    <property type="term" value="F:protein-phosphocysteine-sugar phosphotransferase activity"/>
    <property type="evidence" value="ECO:0007669"/>
    <property type="project" value="TreeGrafter"/>
</dbReference>
<evidence type="ECO:0000256" key="3">
    <source>
        <dbReference type="ARBA" id="ARBA00022475"/>
    </source>
</evidence>
<keyword evidence="2" id="KW-0813">Transport</keyword>
<keyword evidence="16" id="KW-1185">Reference proteome</keyword>
<dbReference type="Gene3D" id="3.30.1360.60">
    <property type="entry name" value="Glucose permease domain IIB"/>
    <property type="match status" value="1"/>
</dbReference>
<feature type="transmembrane region" description="Helical" evidence="12">
    <location>
        <begin position="42"/>
        <end position="60"/>
    </location>
</feature>
<dbReference type="PROSITE" id="PS01035">
    <property type="entry name" value="PTS_EIIB_TYPE_1_CYS"/>
    <property type="match status" value="1"/>
</dbReference>
<dbReference type="AlphaFoldDB" id="A0A1W1YF82"/>
<feature type="domain" description="PTS EIIB type-1" evidence="13">
    <location>
        <begin position="441"/>
        <end position="521"/>
    </location>
</feature>